<evidence type="ECO:0000256" key="1">
    <source>
        <dbReference type="ARBA" id="ARBA00022679"/>
    </source>
</evidence>
<accession>A0ABR8Y808</accession>
<dbReference type="InterPro" id="IPR012001">
    <property type="entry name" value="Thiamin_PyroP_enz_TPP-bd_dom"/>
</dbReference>
<evidence type="ECO:0000256" key="3">
    <source>
        <dbReference type="ARBA" id="ARBA00022842"/>
    </source>
</evidence>
<keyword evidence="1" id="KW-0808">Transferase</keyword>
<dbReference type="Pfam" id="PF02776">
    <property type="entry name" value="TPP_enzyme_N"/>
    <property type="match status" value="1"/>
</dbReference>
<dbReference type="Proteomes" id="UP000620874">
    <property type="component" value="Unassembled WGS sequence"/>
</dbReference>
<comment type="caution">
    <text evidence="7">The sequence shown here is derived from an EMBL/GenBank/DDBJ whole genome shotgun (WGS) entry which is preliminary data.</text>
</comment>
<dbReference type="EMBL" id="JACSPP010000019">
    <property type="protein sequence ID" value="MBD8040357.1"/>
    <property type="molecule type" value="Genomic_DNA"/>
</dbReference>
<evidence type="ECO:0000256" key="4">
    <source>
        <dbReference type="ARBA" id="ARBA00023052"/>
    </source>
</evidence>
<reference evidence="7 8" key="1">
    <citation type="submission" date="2020-08" db="EMBL/GenBank/DDBJ databases">
        <title>A Genomic Blueprint of the Chicken Gut Microbiome.</title>
        <authorList>
            <person name="Gilroy R."/>
            <person name="Ravi A."/>
            <person name="Getino M."/>
            <person name="Pursley I."/>
            <person name="Horton D.L."/>
            <person name="Alikhan N.-F."/>
            <person name="Baker D."/>
            <person name="Gharbi K."/>
            <person name="Hall N."/>
            <person name="Watson M."/>
            <person name="Adriaenssens E.M."/>
            <person name="Foster-Nyarko E."/>
            <person name="Jarju S."/>
            <person name="Secka A."/>
            <person name="Antonio M."/>
            <person name="Oren A."/>
            <person name="Chaudhuri R."/>
            <person name="La Ragione R.M."/>
            <person name="Hildebrand F."/>
            <person name="Pallen M.J."/>
        </authorList>
    </citation>
    <scope>NUCLEOTIDE SEQUENCE [LARGE SCALE GENOMIC DNA]</scope>
    <source>
        <strain evidence="7 8">Sa1CVN1</strain>
    </source>
</reference>
<dbReference type="CDD" id="cd07037">
    <property type="entry name" value="TPP_PYR_MenD"/>
    <property type="match status" value="1"/>
</dbReference>
<proteinExistence type="predicted"/>
<dbReference type="PANTHER" id="PTHR42916:SF1">
    <property type="entry name" value="PROTEIN PHYLLO, CHLOROPLASTIC"/>
    <property type="match status" value="1"/>
</dbReference>
<keyword evidence="5" id="KW-0464">Manganese</keyword>
<evidence type="ECO:0000259" key="6">
    <source>
        <dbReference type="Pfam" id="PF02776"/>
    </source>
</evidence>
<evidence type="ECO:0000313" key="7">
    <source>
        <dbReference type="EMBL" id="MBD8040357.1"/>
    </source>
</evidence>
<name>A0ABR8Y808_9BACT</name>
<keyword evidence="8" id="KW-1185">Reference proteome</keyword>
<keyword evidence="4" id="KW-0786">Thiamine pyrophosphate</keyword>
<protein>
    <submittedName>
        <fullName evidence="7">2-succinyl-5-enolpyruvyl-6-hydroxy-3-cyclohexene-1-carboxylate synthase</fullName>
    </submittedName>
</protein>
<dbReference type="InterPro" id="IPR029061">
    <property type="entry name" value="THDP-binding"/>
</dbReference>
<evidence type="ECO:0000256" key="2">
    <source>
        <dbReference type="ARBA" id="ARBA00022723"/>
    </source>
</evidence>
<dbReference type="Gene3D" id="3.40.50.970">
    <property type="match status" value="2"/>
</dbReference>
<gene>
    <name evidence="7" type="ORF">H9625_07850</name>
</gene>
<sequence length="585" mass="65317">MEIHYTNEKNLQIIMALLKAHGVRKIITSPGSTNHTLVASMQNDPWFEMYSSVDERSAAYMACGLSAESGEPVVITCTEATASRNYMPGLTEAYYRKLPILAIATTHGHRLAGQLKSQILDHSALPVDVAKKNIFIPICQTEADCKYTELKVNEAILELTRHGGGPVYLNVETNAINSRDYSCTQLPKVKTIMRYTCDSSLPDFPDGKIGIYIGSHKCFNEKELSAIDTFCAVNNAVAFCDHTSGYKGRFRVDYSIIGGQEEFNDRFTDWDLMIHIGEVSGDYYSSSSCGSVKAVWRVSEDGELRDTFGKLTAVFEMKESTFFSHYSSGKKPVERHVIEHYRAMCDETRNRISDLPFSNIWIASQIASRLPQNSEIHFSILSSLRSWNLFELPESVQSNSNVGGFGIDGGVSSFIGASLANRKKLYLGVFGDLAFFYDLNAIGNHHIGNNIRIMLINNGKGAEFRLYQHPASRLGDYADAHITAGGHFGYKSHSLMKGMAESLGFEYISASGKDEFMQICEKFISPEMSIRPLFFEVFTNDTDESEALYKCRHLVKSPFSIHDMKKVVKSLMGAKVVDTVKRVIK</sequence>
<evidence type="ECO:0000313" key="8">
    <source>
        <dbReference type="Proteomes" id="UP000620874"/>
    </source>
</evidence>
<keyword evidence="2" id="KW-0479">Metal-binding</keyword>
<dbReference type="RefSeq" id="WP_087210536.1">
    <property type="nucleotide sequence ID" value="NZ_JACSPP010000019.1"/>
</dbReference>
<keyword evidence="3" id="KW-0460">Magnesium</keyword>
<dbReference type="PANTHER" id="PTHR42916">
    <property type="entry name" value="2-SUCCINYL-5-ENOLPYRUVYL-6-HYDROXY-3-CYCLOHEXENE-1-CARBOXYLATE SYNTHASE"/>
    <property type="match status" value="1"/>
</dbReference>
<evidence type="ECO:0000256" key="5">
    <source>
        <dbReference type="ARBA" id="ARBA00023211"/>
    </source>
</evidence>
<dbReference type="PIRSF" id="PIRSF004983">
    <property type="entry name" value="MenD"/>
    <property type="match status" value="1"/>
</dbReference>
<dbReference type="InterPro" id="IPR004433">
    <property type="entry name" value="MenaQ_synth_MenD"/>
</dbReference>
<organism evidence="7 8">
    <name type="scientific">Phocaeicola intestinalis</name>
    <dbReference type="NCBI Taxonomy" id="2762212"/>
    <lineage>
        <taxon>Bacteria</taxon>
        <taxon>Pseudomonadati</taxon>
        <taxon>Bacteroidota</taxon>
        <taxon>Bacteroidia</taxon>
        <taxon>Bacteroidales</taxon>
        <taxon>Bacteroidaceae</taxon>
        <taxon>Phocaeicola</taxon>
    </lineage>
</organism>
<dbReference type="SUPFAM" id="SSF52518">
    <property type="entry name" value="Thiamin diphosphate-binding fold (THDP-binding)"/>
    <property type="match status" value="2"/>
</dbReference>
<feature type="domain" description="Thiamine pyrophosphate enzyme N-terminal TPP-binding" evidence="6">
    <location>
        <begin position="12"/>
        <end position="124"/>
    </location>
</feature>